<organism evidence="4">
    <name type="scientific">Oppiella nova</name>
    <dbReference type="NCBI Taxonomy" id="334625"/>
    <lineage>
        <taxon>Eukaryota</taxon>
        <taxon>Metazoa</taxon>
        <taxon>Ecdysozoa</taxon>
        <taxon>Arthropoda</taxon>
        <taxon>Chelicerata</taxon>
        <taxon>Arachnida</taxon>
        <taxon>Acari</taxon>
        <taxon>Acariformes</taxon>
        <taxon>Sarcoptiformes</taxon>
        <taxon>Oribatida</taxon>
        <taxon>Brachypylina</taxon>
        <taxon>Oppioidea</taxon>
        <taxon>Oppiidae</taxon>
        <taxon>Oppiella</taxon>
    </lineage>
</organism>
<dbReference type="GO" id="GO:0004305">
    <property type="term" value="F:ethanolamine kinase activity"/>
    <property type="evidence" value="ECO:0007669"/>
    <property type="project" value="TreeGrafter"/>
</dbReference>
<dbReference type="GO" id="GO:0004103">
    <property type="term" value="F:choline kinase activity"/>
    <property type="evidence" value="ECO:0007669"/>
    <property type="project" value="TreeGrafter"/>
</dbReference>
<proteinExistence type="inferred from homology"/>
<dbReference type="PANTHER" id="PTHR22603">
    <property type="entry name" value="CHOLINE/ETHANOALAMINE KINASE"/>
    <property type="match status" value="1"/>
</dbReference>
<name>A0A7R9LNP9_9ACAR</name>
<dbReference type="SUPFAM" id="SSF56112">
    <property type="entry name" value="Protein kinase-like (PK-like)"/>
    <property type="match status" value="2"/>
</dbReference>
<evidence type="ECO:0008006" key="6">
    <source>
        <dbReference type="Google" id="ProtNLM"/>
    </source>
</evidence>
<sequence length="733" mass="84962">MASETAANNGLKKIEDVKSIDDLDFDKLDLQIGDTPKDIQDQCLQLCQQYLSGNWMDCEGNERLTDVIISLIVSDNKLGPKVYGIFPTGQIQHYYKHRQFKPEEQKDPKLVTEVFQKLARIHAMDVPIKRTNNGLFNELDDCYKWMADNNATKMFDDYACESLKTCDFKGEIEFIKNCSTNWTTTCDFKGEIEFIKKIAVKTGSPTVFAHNDYRSSNLMITDDTRNPGDQIVVCDYEYSSYGFRGLDFSQLSREWGRKQFDLLTVDGLPQEDSVFNPLIEIYIKECERIHGKQYSEDPINSVEHIGREIKTFVLIAQFFWVVMVMKGTSVNQKLDKGLIMEVKVKKSLKDLKSVEEFNFEDVELIRGEAPKDIKEKCLKLCKDYLSKSWEQQTLDTISFRRLSGGMTNQLYYCALNDNCATNESDVKEVAIRLYGPKWFNNLDNNGNVMKNERLTDVIIALMVSQNKLGPKIHGIFENGQIQQFYEHRQFRLEEQNNAKLSTQLFGALARVHAMDVPLRKTSSWLFEFFDDYYTKGMNGDTKKLIDELNCETFKKHDLKTELEWLKKTVVAINSPIVFCHNDFRGSNIMVTKNNNNSNDEIVLCDFEYSCYGYRGFDLGTILVEWGRAMNDVTKLHDFPEDSAIESLLQHYIDESVRICGQKYLENKNNSMDQLLREVKLFVLIGNIFFILFGIQNDDNNEQIMDKKVMMGFSDICFKNYFHLKNQFVAQNIF</sequence>
<dbReference type="Gene3D" id="3.90.1200.10">
    <property type="match status" value="2"/>
</dbReference>
<dbReference type="AlphaFoldDB" id="A0A7R9LNP9"/>
<evidence type="ECO:0000313" key="5">
    <source>
        <dbReference type="Proteomes" id="UP000728032"/>
    </source>
</evidence>
<evidence type="ECO:0000256" key="2">
    <source>
        <dbReference type="ARBA" id="ARBA00023264"/>
    </source>
</evidence>
<keyword evidence="5" id="KW-1185">Reference proteome</keyword>
<comment type="similarity">
    <text evidence="3">Belongs to the choline/ethanolamine kinase family.</text>
</comment>
<evidence type="ECO:0000256" key="1">
    <source>
        <dbReference type="ARBA" id="ARBA00023209"/>
    </source>
</evidence>
<dbReference type="EMBL" id="CAJPVJ010001504">
    <property type="protein sequence ID" value="CAG2164843.1"/>
    <property type="molecule type" value="Genomic_DNA"/>
</dbReference>
<dbReference type="GO" id="GO:0006646">
    <property type="term" value="P:phosphatidylethanolamine biosynthetic process"/>
    <property type="evidence" value="ECO:0007669"/>
    <property type="project" value="TreeGrafter"/>
</dbReference>
<protein>
    <recommendedName>
        <fullName evidence="6">Choline kinase</fullName>
    </recommendedName>
</protein>
<evidence type="ECO:0000256" key="3">
    <source>
        <dbReference type="ARBA" id="ARBA00038211"/>
    </source>
</evidence>
<keyword evidence="1" id="KW-0594">Phospholipid biosynthesis</keyword>
<reference evidence="4" key="1">
    <citation type="submission" date="2020-11" db="EMBL/GenBank/DDBJ databases">
        <authorList>
            <person name="Tran Van P."/>
        </authorList>
    </citation>
    <scope>NUCLEOTIDE SEQUENCE</scope>
</reference>
<dbReference type="OrthoDB" id="6497831at2759"/>
<keyword evidence="1" id="KW-0443">Lipid metabolism</keyword>
<dbReference type="Proteomes" id="UP000728032">
    <property type="component" value="Unassembled WGS sequence"/>
</dbReference>
<dbReference type="PANTHER" id="PTHR22603:SF93">
    <property type="entry name" value="RE24176P"/>
    <property type="match status" value="1"/>
</dbReference>
<keyword evidence="1" id="KW-0444">Lipid biosynthesis</keyword>
<dbReference type="InterPro" id="IPR011009">
    <property type="entry name" value="Kinase-like_dom_sf"/>
</dbReference>
<dbReference type="Gene3D" id="3.30.200.20">
    <property type="entry name" value="Phosphorylase Kinase, domain 1"/>
    <property type="match status" value="1"/>
</dbReference>
<dbReference type="Pfam" id="PF01633">
    <property type="entry name" value="Choline_kinase"/>
    <property type="match status" value="2"/>
</dbReference>
<evidence type="ECO:0000313" key="4">
    <source>
        <dbReference type="EMBL" id="CAD7643932.1"/>
    </source>
</evidence>
<dbReference type="GO" id="GO:0005737">
    <property type="term" value="C:cytoplasm"/>
    <property type="evidence" value="ECO:0007669"/>
    <property type="project" value="TreeGrafter"/>
</dbReference>
<dbReference type="EMBL" id="OC916329">
    <property type="protein sequence ID" value="CAD7643932.1"/>
    <property type="molecule type" value="Genomic_DNA"/>
</dbReference>
<gene>
    <name evidence="4" type="ORF">ONB1V03_LOCUS4390</name>
</gene>
<accession>A0A7R9LNP9</accession>
<keyword evidence="2" id="KW-1208">Phospholipid metabolism</keyword>